<comment type="caution">
    <text evidence="2">The sequence shown here is derived from an EMBL/GenBank/DDBJ whole genome shotgun (WGS) entry which is preliminary data.</text>
</comment>
<accession>A0ABU2P2L4</accession>
<keyword evidence="3" id="KW-1185">Reference proteome</keyword>
<comment type="similarity">
    <text evidence="1">Belongs to the OsmC/Ohr family.</text>
</comment>
<dbReference type="EMBL" id="JAVREQ010000053">
    <property type="protein sequence ID" value="MDT0382688.1"/>
    <property type="molecule type" value="Genomic_DNA"/>
</dbReference>
<dbReference type="InterPro" id="IPR015946">
    <property type="entry name" value="KH_dom-like_a/b"/>
</dbReference>
<proteinExistence type="inferred from homology"/>
<dbReference type="SUPFAM" id="SSF82784">
    <property type="entry name" value="OsmC-like"/>
    <property type="match status" value="1"/>
</dbReference>
<gene>
    <name evidence="2" type="ORF">RM572_28465</name>
</gene>
<dbReference type="PANTHER" id="PTHR33797">
    <property type="entry name" value="ORGANIC HYDROPEROXIDE RESISTANCE PROTEIN-LIKE"/>
    <property type="match status" value="1"/>
</dbReference>
<dbReference type="InterPro" id="IPR036102">
    <property type="entry name" value="OsmC/Ohrsf"/>
</dbReference>
<evidence type="ECO:0000313" key="2">
    <source>
        <dbReference type="EMBL" id="MDT0382688.1"/>
    </source>
</evidence>
<dbReference type="RefSeq" id="WP_311676259.1">
    <property type="nucleotide sequence ID" value="NZ_JAVREQ010000053.1"/>
</dbReference>
<dbReference type="PANTHER" id="PTHR33797:SF2">
    <property type="entry name" value="ORGANIC HYDROPEROXIDE RESISTANCE PROTEIN-LIKE"/>
    <property type="match status" value="1"/>
</dbReference>
<dbReference type="InterPro" id="IPR003718">
    <property type="entry name" value="OsmC/Ohr_fam"/>
</dbReference>
<dbReference type="Gene3D" id="3.30.300.20">
    <property type="match status" value="1"/>
</dbReference>
<dbReference type="Pfam" id="PF02566">
    <property type="entry name" value="OsmC"/>
    <property type="match status" value="1"/>
</dbReference>
<protein>
    <submittedName>
        <fullName evidence="2">OsmC family protein</fullName>
    </submittedName>
</protein>
<name>A0ABU2P2L4_9ACTN</name>
<organism evidence="2 3">
    <name type="scientific">Streptomyces hazeniae</name>
    <dbReference type="NCBI Taxonomy" id="3075538"/>
    <lineage>
        <taxon>Bacteria</taxon>
        <taxon>Bacillati</taxon>
        <taxon>Actinomycetota</taxon>
        <taxon>Actinomycetes</taxon>
        <taxon>Kitasatosporales</taxon>
        <taxon>Streptomycetaceae</taxon>
        <taxon>Streptomyces</taxon>
    </lineage>
</organism>
<dbReference type="InterPro" id="IPR019953">
    <property type="entry name" value="OHR"/>
</dbReference>
<evidence type="ECO:0000313" key="3">
    <source>
        <dbReference type="Proteomes" id="UP001183414"/>
    </source>
</evidence>
<reference evidence="3" key="1">
    <citation type="submission" date="2023-07" db="EMBL/GenBank/DDBJ databases">
        <title>30 novel species of actinomycetes from the DSMZ collection.</title>
        <authorList>
            <person name="Nouioui I."/>
        </authorList>
    </citation>
    <scope>NUCLEOTIDE SEQUENCE [LARGE SCALE GENOMIC DNA]</scope>
    <source>
        <strain evidence="3">DSM 42041</strain>
    </source>
</reference>
<dbReference type="Proteomes" id="UP001183414">
    <property type="component" value="Unassembled WGS sequence"/>
</dbReference>
<evidence type="ECO:0000256" key="1">
    <source>
        <dbReference type="ARBA" id="ARBA00007378"/>
    </source>
</evidence>
<sequence length="136" mass="14598">MASQERALYTTTATSLHGPDRVEFSDAEGRSLPVVAPPAAGGYDGEVWAPEQFYAAAIATCLHQAIAMVASEIGADLAESRVAAEVQLEHSGALRYSLRTRVVVELPATDTQTRKTLLREALRAFPLADQIELSES</sequence>